<accession>A0ABU5HIR4</accession>
<name>A0ABU5HIR4_9BACT</name>
<feature type="domain" description="Helicase ATP-binding" evidence="4">
    <location>
        <begin position="418"/>
        <end position="575"/>
    </location>
</feature>
<dbReference type="InterPro" id="IPR003593">
    <property type="entry name" value="AAA+_ATPase"/>
</dbReference>
<keyword evidence="6" id="KW-0347">Helicase</keyword>
<keyword evidence="6" id="KW-0067">ATP-binding</keyword>
<dbReference type="PANTHER" id="PTHR45766">
    <property type="entry name" value="DNA ANNEALING HELICASE AND ENDONUCLEASE ZRANB3 FAMILY MEMBER"/>
    <property type="match status" value="1"/>
</dbReference>
<dbReference type="SUPFAM" id="SSF52540">
    <property type="entry name" value="P-loop containing nucleoside triphosphate hydrolases"/>
    <property type="match status" value="1"/>
</dbReference>
<evidence type="ECO:0000259" key="5">
    <source>
        <dbReference type="PROSITE" id="PS51194"/>
    </source>
</evidence>
<keyword evidence="1" id="KW-0378">Hydrolase</keyword>
<dbReference type="Proteomes" id="UP001291309">
    <property type="component" value="Unassembled WGS sequence"/>
</dbReference>
<dbReference type="Gene3D" id="3.40.50.10810">
    <property type="entry name" value="Tandem AAA-ATPase domain"/>
    <property type="match status" value="1"/>
</dbReference>
<dbReference type="PROSITE" id="PS50035">
    <property type="entry name" value="PLD"/>
    <property type="match status" value="1"/>
</dbReference>
<dbReference type="InterPro" id="IPR014001">
    <property type="entry name" value="Helicase_ATP-bd"/>
</dbReference>
<feature type="domain" description="PLD phosphodiesterase" evidence="3">
    <location>
        <begin position="299"/>
        <end position="326"/>
    </location>
</feature>
<evidence type="ECO:0000259" key="4">
    <source>
        <dbReference type="PROSITE" id="PS51192"/>
    </source>
</evidence>
<dbReference type="SMART" id="SM00490">
    <property type="entry name" value="HELICc"/>
    <property type="match status" value="1"/>
</dbReference>
<dbReference type="Gene3D" id="3.40.50.300">
    <property type="entry name" value="P-loop containing nucleotide triphosphate hydrolases"/>
    <property type="match status" value="1"/>
</dbReference>
<gene>
    <name evidence="6" type="ORF">SYV04_43585</name>
</gene>
<feature type="region of interest" description="Disordered" evidence="2">
    <location>
        <begin position="1"/>
        <end position="39"/>
    </location>
</feature>
<dbReference type="SMART" id="SM00487">
    <property type="entry name" value="DEXDc"/>
    <property type="match status" value="1"/>
</dbReference>
<dbReference type="Pfam" id="PF13091">
    <property type="entry name" value="PLDc_2"/>
    <property type="match status" value="1"/>
</dbReference>
<dbReference type="InterPro" id="IPR027417">
    <property type="entry name" value="P-loop_NTPase"/>
</dbReference>
<evidence type="ECO:0000256" key="2">
    <source>
        <dbReference type="SAM" id="MobiDB-lite"/>
    </source>
</evidence>
<protein>
    <submittedName>
        <fullName evidence="6">Helicase-related protein</fullName>
    </submittedName>
</protein>
<evidence type="ECO:0000313" key="7">
    <source>
        <dbReference type="Proteomes" id="UP001291309"/>
    </source>
</evidence>
<dbReference type="InterPro" id="IPR025202">
    <property type="entry name" value="PLD-like_dom"/>
</dbReference>
<feature type="domain" description="Helicase C-terminal" evidence="5">
    <location>
        <begin position="737"/>
        <end position="911"/>
    </location>
</feature>
<dbReference type="EMBL" id="JAXIVS010000038">
    <property type="protein sequence ID" value="MDY7233345.1"/>
    <property type="molecule type" value="Genomic_DNA"/>
</dbReference>
<dbReference type="Gene3D" id="3.30.870.10">
    <property type="entry name" value="Endonuclease Chain A"/>
    <property type="match status" value="1"/>
</dbReference>
<reference evidence="6 7" key="1">
    <citation type="submission" date="2023-12" db="EMBL/GenBank/DDBJ databases">
        <title>the genome sequence of Hyalangium sp. s54d21.</title>
        <authorList>
            <person name="Zhang X."/>
        </authorList>
    </citation>
    <scope>NUCLEOTIDE SEQUENCE [LARGE SCALE GENOMIC DNA]</scope>
    <source>
        <strain evidence="7">s54d21</strain>
    </source>
</reference>
<dbReference type="PROSITE" id="PS51192">
    <property type="entry name" value="HELICASE_ATP_BIND_1"/>
    <property type="match status" value="1"/>
</dbReference>
<dbReference type="RefSeq" id="WP_321552055.1">
    <property type="nucleotide sequence ID" value="NZ_JAXIVS010000038.1"/>
</dbReference>
<sequence length="1083" mass="121960">MGRRHPSTESTLPLTGPDGKPLESPSPSPEKKLDGSLVPQADKPDRILQLVERISKGLPIDAEGLGIAPRQVDYYTQAAQILGLVSSKNRLRAAGRVLLTLDDRARRARLALAFENSECGRAWANWYGAPNLVSVRRQSAKKFILKAVTLHGETVGRRASTLKLWMQAWMPFHPAVNRETGIHQGTRKSQALGHIAVLDSGESRRVVQALGPGTALLRCATAYLSVGGYELLVEPLSGAELRLLVGSESTFESVGQILERFRQSITAGSPTPAKENAIRELHRGVVTGRVKVKIFEPRYKSQLHAKVYLFDEYAIYVTSANLSKGGLQSNIECGYVVHEREAIDYYRERFDDLFERATQWTQEVLRALEESWVFESLTTPYLLYLRVLTELFPKIPHLSKETPRRLADYQEPIVGAVLHALRELRGALLVSPTGTGKTVMACYVAKVLTLQHDVQRIIVVCPNPRLRRSWEDEFDRFGLHPKVVTHGIVQGKGEPAEGKDERVRRLLSNAKETDLVIVDECHAFRNQETNGFETLHQFVGHREDSHTPRLLLLSATPMSKSLEDLNALLQLVSEPPLQKIDDILKARRVVNVTLPFIIQHFGTNERGKRGTGLRFGKELRHFGVIRIRPFSYPSPAQQAFEYISKMSFHFRRAPSAAERRRIVGDDAPALGDMAASAGLLRLTLMRRAESSPRALQKTLEYLLEVYEDLLIPADQEAFNASLHDLLRLTAPPLEDTKLAELVRALQERAAGQRVLVFSLWTDTVEYLKEALSRALPHERIESLTGRLSTKERGKLIRRFAPTAQGRSRRARSDDIDILIATDAIAEGENLQDAAVVVNYDLPWTPLSLIQRVGRVDRPTKQVRTIEVLNFYPGDDLFERLVRLRQSLGQRSKLYDKLSRTQVVDEYERDLSRMDENDIGLVRDFYTGALDFEQLRREYSRVPTSMYLLDRAEALKRDIHRANTLSFGVRSCKSGPRAGVFALLRVRTELRCIFWPADGSAPEESPTPLSHDELLRYIKASPETVLAAEPTSPKLELWELVRQWAEEKKLKDDEVTVICAETIVPENMDGSFLSGGAGRNLSDK</sequence>
<evidence type="ECO:0000259" key="3">
    <source>
        <dbReference type="PROSITE" id="PS50035"/>
    </source>
</evidence>
<evidence type="ECO:0000256" key="1">
    <source>
        <dbReference type="ARBA" id="ARBA00022801"/>
    </source>
</evidence>
<dbReference type="Pfam" id="PF00271">
    <property type="entry name" value="Helicase_C"/>
    <property type="match status" value="1"/>
</dbReference>
<dbReference type="InterPro" id="IPR006935">
    <property type="entry name" value="Helicase/UvrB_N"/>
</dbReference>
<dbReference type="InterPro" id="IPR001736">
    <property type="entry name" value="PLipase_D/transphosphatidylase"/>
</dbReference>
<proteinExistence type="predicted"/>
<dbReference type="CDD" id="cd18793">
    <property type="entry name" value="SF2_C_SNF"/>
    <property type="match status" value="1"/>
</dbReference>
<keyword evidence="7" id="KW-1185">Reference proteome</keyword>
<dbReference type="InterPro" id="IPR049730">
    <property type="entry name" value="SNF2/RAD54-like_C"/>
</dbReference>
<dbReference type="InterPro" id="IPR038718">
    <property type="entry name" value="SNF2-like_sf"/>
</dbReference>
<dbReference type="PANTHER" id="PTHR45766:SF6">
    <property type="entry name" value="SWI_SNF-RELATED MATRIX-ASSOCIATED ACTIN-DEPENDENT REGULATOR OF CHROMATIN SUBFAMILY A-LIKE PROTEIN 1"/>
    <property type="match status" value="1"/>
</dbReference>
<keyword evidence="6" id="KW-0547">Nucleotide-binding</keyword>
<dbReference type="InterPro" id="IPR001650">
    <property type="entry name" value="Helicase_C-like"/>
</dbReference>
<evidence type="ECO:0000313" key="6">
    <source>
        <dbReference type="EMBL" id="MDY7233345.1"/>
    </source>
</evidence>
<dbReference type="SUPFAM" id="SSF56024">
    <property type="entry name" value="Phospholipase D/nuclease"/>
    <property type="match status" value="1"/>
</dbReference>
<dbReference type="Pfam" id="PF04851">
    <property type="entry name" value="ResIII"/>
    <property type="match status" value="1"/>
</dbReference>
<comment type="caution">
    <text evidence="6">The sequence shown here is derived from an EMBL/GenBank/DDBJ whole genome shotgun (WGS) entry which is preliminary data.</text>
</comment>
<dbReference type="GO" id="GO:0004386">
    <property type="term" value="F:helicase activity"/>
    <property type="evidence" value="ECO:0007669"/>
    <property type="project" value="UniProtKB-KW"/>
</dbReference>
<organism evidence="6 7">
    <name type="scientific">Hyalangium rubrum</name>
    <dbReference type="NCBI Taxonomy" id="3103134"/>
    <lineage>
        <taxon>Bacteria</taxon>
        <taxon>Pseudomonadati</taxon>
        <taxon>Myxococcota</taxon>
        <taxon>Myxococcia</taxon>
        <taxon>Myxococcales</taxon>
        <taxon>Cystobacterineae</taxon>
        <taxon>Archangiaceae</taxon>
        <taxon>Hyalangium</taxon>
    </lineage>
</organism>
<dbReference type="SMART" id="SM00382">
    <property type="entry name" value="AAA"/>
    <property type="match status" value="1"/>
</dbReference>
<dbReference type="PROSITE" id="PS51194">
    <property type="entry name" value="HELICASE_CTER"/>
    <property type="match status" value="1"/>
</dbReference>